<dbReference type="Proteomes" id="UP000651728">
    <property type="component" value="Unassembled WGS sequence"/>
</dbReference>
<evidence type="ECO:0000313" key="3">
    <source>
        <dbReference type="EMBL" id="GIH36093.1"/>
    </source>
</evidence>
<protein>
    <recommendedName>
        <fullName evidence="5">Flp pilus-assembly TadG-like N-terminal domain-containing protein</fullName>
    </recommendedName>
</protein>
<feature type="compositionally biased region" description="Basic and acidic residues" evidence="1">
    <location>
        <begin position="194"/>
        <end position="211"/>
    </location>
</feature>
<comment type="caution">
    <text evidence="3">The sequence shown here is derived from an EMBL/GenBank/DDBJ whole genome shotgun (WGS) entry which is preliminary data.</text>
</comment>
<sequence length="232" mass="24463">MLYPLSYGGKCAVLSLAKGWGACASTRGAVEKSVVIGRPTCGKGMATRRRSHQGGPLPSLAVTVTRRGSLRRRSMTLVAAMIAPGILASGLLVADLAGYGERTRSGLADEARRVLTEPVGGVRGAGPGLAAEAASGARPLPDPDRAARTAKALLEPTPVPEPYGPARRYEGLVRLPAVPVPVVGRVWKAVPRSVPEKRQPIKQPEPRKERPACAPEWEGTWLWDACREGGGQ</sequence>
<feature type="region of interest" description="Disordered" evidence="1">
    <location>
        <begin position="193"/>
        <end position="213"/>
    </location>
</feature>
<proteinExistence type="predicted"/>
<organism evidence="3 4">
    <name type="scientific">Microbispora amethystogenes</name>
    <dbReference type="NCBI Taxonomy" id="1427754"/>
    <lineage>
        <taxon>Bacteria</taxon>
        <taxon>Bacillati</taxon>
        <taxon>Actinomycetota</taxon>
        <taxon>Actinomycetes</taxon>
        <taxon>Streptosporangiales</taxon>
        <taxon>Streptosporangiaceae</taxon>
        <taxon>Microbispora</taxon>
    </lineage>
</organism>
<name>A0ABQ4FMV7_9ACTN</name>
<feature type="transmembrane region" description="Helical" evidence="2">
    <location>
        <begin position="75"/>
        <end position="94"/>
    </location>
</feature>
<keyword evidence="2" id="KW-1133">Transmembrane helix</keyword>
<gene>
    <name evidence="3" type="ORF">Mam01_62570</name>
</gene>
<evidence type="ECO:0000313" key="4">
    <source>
        <dbReference type="Proteomes" id="UP000651728"/>
    </source>
</evidence>
<accession>A0ABQ4FMV7</accession>
<keyword evidence="4" id="KW-1185">Reference proteome</keyword>
<reference evidence="3 4" key="1">
    <citation type="submission" date="2021-01" db="EMBL/GenBank/DDBJ databases">
        <title>Whole genome shotgun sequence of Microbispora amethystogenes NBRC 101907.</title>
        <authorList>
            <person name="Komaki H."/>
            <person name="Tamura T."/>
        </authorList>
    </citation>
    <scope>NUCLEOTIDE SEQUENCE [LARGE SCALE GENOMIC DNA]</scope>
    <source>
        <strain evidence="3 4">NBRC 101907</strain>
    </source>
</reference>
<evidence type="ECO:0000256" key="2">
    <source>
        <dbReference type="SAM" id="Phobius"/>
    </source>
</evidence>
<keyword evidence="2" id="KW-0472">Membrane</keyword>
<keyword evidence="2" id="KW-0812">Transmembrane</keyword>
<evidence type="ECO:0000256" key="1">
    <source>
        <dbReference type="SAM" id="MobiDB-lite"/>
    </source>
</evidence>
<dbReference type="EMBL" id="BOOB01000054">
    <property type="protein sequence ID" value="GIH36093.1"/>
    <property type="molecule type" value="Genomic_DNA"/>
</dbReference>
<evidence type="ECO:0008006" key="5">
    <source>
        <dbReference type="Google" id="ProtNLM"/>
    </source>
</evidence>
<feature type="region of interest" description="Disordered" evidence="1">
    <location>
        <begin position="124"/>
        <end position="143"/>
    </location>
</feature>